<gene>
    <name evidence="1" type="ORF">METZ01_LOCUS345336</name>
</gene>
<dbReference type="EMBL" id="UINC01118983">
    <property type="protein sequence ID" value="SVC92482.1"/>
    <property type="molecule type" value="Genomic_DNA"/>
</dbReference>
<proteinExistence type="predicted"/>
<accession>A0A382R5Q8</accession>
<dbReference type="AlphaFoldDB" id="A0A382R5Q8"/>
<evidence type="ECO:0008006" key="2">
    <source>
        <dbReference type="Google" id="ProtNLM"/>
    </source>
</evidence>
<feature type="non-terminal residue" evidence="1">
    <location>
        <position position="1"/>
    </location>
</feature>
<organism evidence="1">
    <name type="scientific">marine metagenome</name>
    <dbReference type="NCBI Taxonomy" id="408172"/>
    <lineage>
        <taxon>unclassified sequences</taxon>
        <taxon>metagenomes</taxon>
        <taxon>ecological metagenomes</taxon>
    </lineage>
</organism>
<sequence>VGGRMKNFVKIKKGSYRNAPIENAIFPVVKPLTFGKKGPFVTVDGSSLMGPDSKKIRVLVKSPLDVTPSSKDEYETFMPVDKKAKKKETPKEAMDRIKGRFEILDQMTDAVANGVVRGLIVSGPPGVGKSFGVETILDEYDAMTKLSGIPPRTEVVKGSMTPIGLYQTLFNNSSKGDILVFDDCDSILFDDVCLNMLKAVLDSGKKRHISWKAESNALRREGVPDRFE</sequence>
<reference evidence="1" key="1">
    <citation type="submission" date="2018-05" db="EMBL/GenBank/DDBJ databases">
        <authorList>
            <person name="Lanie J.A."/>
            <person name="Ng W.-L."/>
            <person name="Kazmierczak K.M."/>
            <person name="Andrzejewski T.M."/>
            <person name="Davidsen T.M."/>
            <person name="Wayne K.J."/>
            <person name="Tettelin H."/>
            <person name="Glass J.I."/>
            <person name="Rusch D."/>
            <person name="Podicherti R."/>
            <person name="Tsui H.-C.T."/>
            <person name="Winkler M.E."/>
        </authorList>
    </citation>
    <scope>NUCLEOTIDE SEQUENCE</scope>
</reference>
<dbReference type="Gene3D" id="3.40.50.300">
    <property type="entry name" value="P-loop containing nucleotide triphosphate hydrolases"/>
    <property type="match status" value="1"/>
</dbReference>
<name>A0A382R5Q8_9ZZZZ</name>
<feature type="non-terminal residue" evidence="1">
    <location>
        <position position="228"/>
    </location>
</feature>
<evidence type="ECO:0000313" key="1">
    <source>
        <dbReference type="EMBL" id="SVC92482.1"/>
    </source>
</evidence>
<dbReference type="InterPro" id="IPR027417">
    <property type="entry name" value="P-loop_NTPase"/>
</dbReference>
<dbReference type="SUPFAM" id="SSF52540">
    <property type="entry name" value="P-loop containing nucleoside triphosphate hydrolases"/>
    <property type="match status" value="1"/>
</dbReference>
<protein>
    <recommendedName>
        <fullName evidence="2">ATPase AAA-type core domain-containing protein</fullName>
    </recommendedName>
</protein>